<reference evidence="3" key="2">
    <citation type="submission" date="2023-01" db="EMBL/GenBank/DDBJ databases">
        <title>Draft genome sequence of Litoribrevibacter albus strain NBRC 110071.</title>
        <authorList>
            <person name="Sun Q."/>
            <person name="Mori K."/>
        </authorList>
    </citation>
    <scope>NUCLEOTIDE SEQUENCE</scope>
    <source>
        <strain evidence="3">NBRC 110071</strain>
    </source>
</reference>
<name>A0AA37WA88_9GAMM</name>
<feature type="domain" description="DnaT DNA-binding" evidence="2">
    <location>
        <begin position="141"/>
        <end position="204"/>
    </location>
</feature>
<keyword evidence="4" id="KW-1185">Reference proteome</keyword>
<dbReference type="AlphaFoldDB" id="A0AA37WA88"/>
<evidence type="ECO:0000256" key="1">
    <source>
        <dbReference type="SAM" id="MobiDB-lite"/>
    </source>
</evidence>
<dbReference type="EMBL" id="BSNM01000027">
    <property type="protein sequence ID" value="GLQ33431.1"/>
    <property type="molecule type" value="Genomic_DNA"/>
</dbReference>
<feature type="compositionally biased region" description="Polar residues" evidence="1">
    <location>
        <begin position="105"/>
        <end position="115"/>
    </location>
</feature>
<dbReference type="Proteomes" id="UP001161389">
    <property type="component" value="Unassembled WGS sequence"/>
</dbReference>
<sequence>MGDYSIHFSANLARSHGLEQAIAFAVMQQFQAFRQNKNGWILISDDDWTSKLPFWTIETIHSSLNQLRVQGLIEIHQAGNTLNPKCLYRIVKKTSTSGLPIVNSIPPQASGNRNAIGTGNTTGNTNNTNLQQNPTFSRSGPMPEQWHPDPHVIQQLTRLGIPENFIQEAIPEFVTYWKESGKHAISWGAKFQERVRKLWMEHETKVASNKIPAPITKEWQPSQDARDILIRDGIDPEFIKDSVAEFLLYWMERGSAEITWNNKFVSHIRHQWQKFCSTIEHSTNPTRIPKNWQPSPECFDIARMAQIDVEFVKEQIKPFVLYWSDSNQTSTSWNTKFVQHLKWSWAKRHQLDNIGQSVSHEKGSAHHQSGHTANQSFIERHQDTSWADEL</sequence>
<feature type="region of interest" description="Disordered" evidence="1">
    <location>
        <begin position="358"/>
        <end position="390"/>
    </location>
</feature>
<dbReference type="Gene3D" id="1.10.8.1180">
    <property type="match status" value="3"/>
</dbReference>
<dbReference type="Pfam" id="PF17948">
    <property type="entry name" value="DnaT"/>
    <property type="match status" value="3"/>
</dbReference>
<feature type="compositionally biased region" description="Low complexity" evidence="1">
    <location>
        <begin position="117"/>
        <end position="129"/>
    </location>
</feature>
<organism evidence="3 4">
    <name type="scientific">Litoribrevibacter albus</name>
    <dbReference type="NCBI Taxonomy" id="1473156"/>
    <lineage>
        <taxon>Bacteria</taxon>
        <taxon>Pseudomonadati</taxon>
        <taxon>Pseudomonadota</taxon>
        <taxon>Gammaproteobacteria</taxon>
        <taxon>Oceanospirillales</taxon>
        <taxon>Oceanospirillaceae</taxon>
        <taxon>Litoribrevibacter</taxon>
    </lineage>
</organism>
<evidence type="ECO:0000313" key="4">
    <source>
        <dbReference type="Proteomes" id="UP001161389"/>
    </source>
</evidence>
<accession>A0AA37WA88</accession>
<gene>
    <name evidence="3" type="ORF">GCM10007876_39110</name>
</gene>
<evidence type="ECO:0000313" key="3">
    <source>
        <dbReference type="EMBL" id="GLQ33431.1"/>
    </source>
</evidence>
<dbReference type="InterPro" id="IPR040480">
    <property type="entry name" value="DnaT_DNA_bind"/>
</dbReference>
<dbReference type="RefSeq" id="WP_284383859.1">
    <property type="nucleotide sequence ID" value="NZ_BSNM01000027.1"/>
</dbReference>
<evidence type="ECO:0000259" key="2">
    <source>
        <dbReference type="Pfam" id="PF17948"/>
    </source>
</evidence>
<reference evidence="3" key="1">
    <citation type="journal article" date="2014" name="Int. J. Syst. Evol. Microbiol.">
        <title>Complete genome sequence of Corynebacterium casei LMG S-19264T (=DSM 44701T), isolated from a smear-ripened cheese.</title>
        <authorList>
            <consortium name="US DOE Joint Genome Institute (JGI-PGF)"/>
            <person name="Walter F."/>
            <person name="Albersmeier A."/>
            <person name="Kalinowski J."/>
            <person name="Ruckert C."/>
        </authorList>
    </citation>
    <scope>NUCLEOTIDE SEQUENCE</scope>
    <source>
        <strain evidence="3">NBRC 110071</strain>
    </source>
</reference>
<feature type="domain" description="DnaT DNA-binding" evidence="2">
    <location>
        <begin position="214"/>
        <end position="276"/>
    </location>
</feature>
<feature type="compositionally biased region" description="Polar residues" evidence="1">
    <location>
        <begin position="366"/>
        <end position="377"/>
    </location>
</feature>
<proteinExistence type="predicted"/>
<feature type="domain" description="DnaT DNA-binding" evidence="2">
    <location>
        <begin position="287"/>
        <end position="350"/>
    </location>
</feature>
<protein>
    <recommendedName>
        <fullName evidence="2">DnaT DNA-binding domain-containing protein</fullName>
    </recommendedName>
</protein>
<feature type="region of interest" description="Disordered" evidence="1">
    <location>
        <begin position="102"/>
        <end position="143"/>
    </location>
</feature>
<comment type="caution">
    <text evidence="3">The sequence shown here is derived from an EMBL/GenBank/DDBJ whole genome shotgun (WGS) entry which is preliminary data.</text>
</comment>